<keyword evidence="2 7" id="KW-0963">Cytoplasm</keyword>
<dbReference type="GeneID" id="66609295"/>
<evidence type="ECO:0000313" key="9">
    <source>
        <dbReference type="Proteomes" id="UP000007756"/>
    </source>
</evidence>
<dbReference type="EC" id="4.1.2.4" evidence="7"/>
<dbReference type="RefSeq" id="WP_010874420.1">
    <property type="nucleotide sequence ID" value="NZ_CP010546.1"/>
</dbReference>
<dbReference type="GO" id="GO:0016052">
    <property type="term" value="P:carbohydrate catabolic process"/>
    <property type="evidence" value="ECO:0007669"/>
    <property type="project" value="TreeGrafter"/>
</dbReference>
<comment type="function">
    <text evidence="6 7">Catalyzes a reversible aldol reaction between acetaldehyde and D-glyceraldehyde 3-phosphate to generate 2-deoxy-D-ribose 5-phosphate.</text>
</comment>
<dbReference type="Proteomes" id="UP000007756">
    <property type="component" value="Chromosome"/>
</dbReference>
<dbReference type="PANTHER" id="PTHR10889:SF1">
    <property type="entry name" value="DEOXYRIBOSE-PHOSPHATE ALDOLASE"/>
    <property type="match status" value="1"/>
</dbReference>
<dbReference type="CDD" id="cd00959">
    <property type="entry name" value="DeoC"/>
    <property type="match status" value="1"/>
</dbReference>
<feature type="active site" description="Proton donor/acceptor" evidence="7">
    <location>
        <position position="181"/>
    </location>
</feature>
<dbReference type="KEGG" id="mpj:MPNE_0073"/>
<dbReference type="UniPathway" id="UPA00002">
    <property type="reaction ID" value="UER00468"/>
</dbReference>
<dbReference type="InterPro" id="IPR028581">
    <property type="entry name" value="DeoC_typeI"/>
</dbReference>
<dbReference type="PaxDb" id="722438-MPNE_0073"/>
<evidence type="ECO:0000256" key="4">
    <source>
        <dbReference type="ARBA" id="ARBA00023270"/>
    </source>
</evidence>
<dbReference type="InterPro" id="IPR011343">
    <property type="entry name" value="DeoC"/>
</dbReference>
<comment type="similarity">
    <text evidence="1 7">Belongs to the DeoC/FbaB aldolase family. DeoC type 1 subfamily.</text>
</comment>
<dbReference type="PANTHER" id="PTHR10889">
    <property type="entry name" value="DEOXYRIBOSE-PHOSPHATE ALDOLASE"/>
    <property type="match status" value="1"/>
</dbReference>
<gene>
    <name evidence="7 8" type="primary">deoC</name>
    <name evidence="8" type="ordered locus">MPNE_0073</name>
</gene>
<keyword evidence="4 7" id="KW-0704">Schiff base</keyword>
<comment type="subcellular location">
    <subcellularLocation>
        <location evidence="7">Cytoplasm</location>
    </subcellularLocation>
</comment>
<dbReference type="SMR" id="A0A0H3DNL2"/>
<dbReference type="NCBIfam" id="TIGR00126">
    <property type="entry name" value="deoC"/>
    <property type="match status" value="1"/>
</dbReference>
<dbReference type="eggNOG" id="COG0274">
    <property type="taxonomic scope" value="Bacteria"/>
</dbReference>
<keyword evidence="3 7" id="KW-0456">Lyase</keyword>
<evidence type="ECO:0000256" key="2">
    <source>
        <dbReference type="ARBA" id="ARBA00022490"/>
    </source>
</evidence>
<evidence type="ECO:0000256" key="7">
    <source>
        <dbReference type="HAMAP-Rule" id="MF_00114"/>
    </source>
</evidence>
<organism evidence="8 9">
    <name type="scientific">Mycoplasmoides pneumoniae (strain ATCC 15531 / DSM 23978 / CIP 103766 / NBRC 14401 / NCTC 10119 / FH)</name>
    <name type="common">Mycoplasma pneumoniae</name>
    <dbReference type="NCBI Taxonomy" id="722438"/>
    <lineage>
        <taxon>Bacteria</taxon>
        <taxon>Bacillati</taxon>
        <taxon>Mycoplasmatota</taxon>
        <taxon>Mycoplasmoidales</taxon>
        <taxon>Mycoplasmoidaceae</taxon>
        <taxon>Mycoplasmoides</taxon>
    </lineage>
</organism>
<evidence type="ECO:0000256" key="1">
    <source>
        <dbReference type="ARBA" id="ARBA00010936"/>
    </source>
</evidence>
<dbReference type="InterPro" id="IPR002915">
    <property type="entry name" value="DeoC/FbaB/LacD_aldolase"/>
</dbReference>
<evidence type="ECO:0000256" key="5">
    <source>
        <dbReference type="ARBA" id="ARBA00048791"/>
    </source>
</evidence>
<name>A0A0H3DNL2_MYCPB</name>
<dbReference type="PIRSF" id="PIRSF001357">
    <property type="entry name" value="DeoC"/>
    <property type="match status" value="1"/>
</dbReference>
<dbReference type="HAMAP" id="MF_00114">
    <property type="entry name" value="DeoC_type1"/>
    <property type="match status" value="1"/>
</dbReference>
<protein>
    <recommendedName>
        <fullName evidence="7">Deoxyribose-phosphate aldolase</fullName>
        <shortName evidence="7">DERA</shortName>
        <ecNumber evidence="7">4.1.2.4</ecNumber>
    </recommendedName>
    <alternativeName>
        <fullName evidence="7">2-deoxy-D-ribose 5-phosphate aldolase</fullName>
    </alternativeName>
    <alternativeName>
        <fullName evidence="7">Phosphodeoxyriboaldolase</fullName>
        <shortName evidence="7">Deoxyriboaldolase</shortName>
    </alternativeName>
</protein>
<comment type="pathway">
    <text evidence="7">Carbohydrate degradation; 2-deoxy-D-ribose 1-phosphate degradation; D-glyceraldehyde 3-phosphate and acetaldehyde from 2-deoxy-alpha-D-ribose 1-phosphate: step 2/2.</text>
</comment>
<dbReference type="GO" id="GO:0006018">
    <property type="term" value="P:2-deoxyribose 1-phosphate catabolic process"/>
    <property type="evidence" value="ECO:0007669"/>
    <property type="project" value="UniProtKB-UniRule"/>
</dbReference>
<dbReference type="HOGENOM" id="CLU_053595_0_2_14"/>
<evidence type="ECO:0000256" key="6">
    <source>
        <dbReference type="ARBA" id="ARBA00056337"/>
    </source>
</evidence>
<dbReference type="STRING" id="722438.F539_00350"/>
<dbReference type="AlphaFoldDB" id="A0A0H3DNL2"/>
<proteinExistence type="inferred from homology"/>
<dbReference type="EMBL" id="CP002077">
    <property type="protein sequence ID" value="ADK87268.1"/>
    <property type="molecule type" value="Genomic_DNA"/>
</dbReference>
<dbReference type="InterPro" id="IPR013785">
    <property type="entry name" value="Aldolase_TIM"/>
</dbReference>
<dbReference type="GO" id="GO:0004139">
    <property type="term" value="F:deoxyribose-phosphate aldolase activity"/>
    <property type="evidence" value="ECO:0007669"/>
    <property type="project" value="UniProtKB-UniRule"/>
</dbReference>
<evidence type="ECO:0000256" key="3">
    <source>
        <dbReference type="ARBA" id="ARBA00023239"/>
    </source>
</evidence>
<accession>A0A0H3DNL2</accession>
<feature type="active site" description="Proton donor/acceptor" evidence="7">
    <location>
        <position position="91"/>
    </location>
</feature>
<dbReference type="PATRIC" id="fig|722438.3.peg.69"/>
<dbReference type="GO" id="GO:0009264">
    <property type="term" value="P:deoxyribonucleotide catabolic process"/>
    <property type="evidence" value="ECO:0007669"/>
    <property type="project" value="UniProtKB-UniRule"/>
</dbReference>
<reference evidence="8 9" key="1">
    <citation type="journal article" date="2010" name="Appl. Environ. Microbiol.">
        <title>Targeted chromosomal knockouts in Mycoplasma pneumoniae.</title>
        <authorList>
            <person name="Krishnakumar R."/>
            <person name="Assad-Garcia N."/>
            <person name="Benders G.A."/>
            <person name="Phan Q."/>
            <person name="Montague M.G."/>
            <person name="Glass J.I."/>
        </authorList>
    </citation>
    <scope>NUCLEOTIDE SEQUENCE [LARGE SCALE GENOMIC DNA]</scope>
    <source>
        <strain evidence="9">ATCC 15531 / DSM 22911 / NBRC 14401 / NCTC 10119 / FH</strain>
    </source>
</reference>
<comment type="catalytic activity">
    <reaction evidence="5 7">
        <text>2-deoxy-D-ribose 5-phosphate = D-glyceraldehyde 3-phosphate + acetaldehyde</text>
        <dbReference type="Rhea" id="RHEA:12821"/>
        <dbReference type="ChEBI" id="CHEBI:15343"/>
        <dbReference type="ChEBI" id="CHEBI:59776"/>
        <dbReference type="ChEBI" id="CHEBI:62877"/>
        <dbReference type="EC" id="4.1.2.4"/>
    </reaction>
</comment>
<sequence length="224" mass="24878">MKLEYNRIIDSTLLKADTLPHEIDALCADAHKYQFYAVCVNPSYVRYAKNILKGTGVKLCTVVGFPLGQTTQRQKVYETKIAIKEGADEIDMVMNIAEFKKRCACVISEIRAVKKVCGKRTLKVIIETALLNQDEIRDAVNVCIDGNADFVKTSTGFSMRGASLEDITIMREASGNLIKIKASGGVQTAQQFLDFFNAGVSRIGTSNAVKIMEELHKLESHEHR</sequence>
<dbReference type="GO" id="GO:0005737">
    <property type="term" value="C:cytoplasm"/>
    <property type="evidence" value="ECO:0007669"/>
    <property type="project" value="UniProtKB-SubCell"/>
</dbReference>
<evidence type="ECO:0000313" key="8">
    <source>
        <dbReference type="EMBL" id="ADK87268.1"/>
    </source>
</evidence>
<dbReference type="SMART" id="SM01133">
    <property type="entry name" value="DeoC"/>
    <property type="match status" value="1"/>
</dbReference>
<dbReference type="Gene3D" id="3.20.20.70">
    <property type="entry name" value="Aldolase class I"/>
    <property type="match status" value="1"/>
</dbReference>
<dbReference type="SUPFAM" id="SSF51569">
    <property type="entry name" value="Aldolase"/>
    <property type="match status" value="1"/>
</dbReference>
<dbReference type="Pfam" id="PF01791">
    <property type="entry name" value="DeoC"/>
    <property type="match status" value="1"/>
</dbReference>
<feature type="active site" description="Schiff-base intermediate with acetaldehyde" evidence="7">
    <location>
        <position position="152"/>
    </location>
</feature>
<dbReference type="FunFam" id="3.20.20.70:FF:000044">
    <property type="entry name" value="Deoxyribose-phosphate aldolase"/>
    <property type="match status" value="1"/>
</dbReference>